<dbReference type="InterPro" id="IPR009078">
    <property type="entry name" value="Ferritin-like_SF"/>
</dbReference>
<protein>
    <submittedName>
        <fullName evidence="2">Rubrerythrin</fullName>
    </submittedName>
</protein>
<keyword evidence="3" id="KW-1185">Reference proteome</keyword>
<accession>A5GB91</accession>
<evidence type="ECO:0000313" key="2">
    <source>
        <dbReference type="EMBL" id="ABQ25147.1"/>
    </source>
</evidence>
<dbReference type="InterPro" id="IPR003251">
    <property type="entry name" value="Rr_diiron-bd_dom"/>
</dbReference>
<dbReference type="GO" id="GO:0046872">
    <property type="term" value="F:metal ion binding"/>
    <property type="evidence" value="ECO:0007669"/>
    <property type="project" value="InterPro"/>
</dbReference>
<dbReference type="RefSeq" id="WP_011937871.1">
    <property type="nucleotide sequence ID" value="NC_009483.1"/>
</dbReference>
<dbReference type="AlphaFoldDB" id="A5GB91"/>
<dbReference type="GO" id="GO:0016491">
    <property type="term" value="F:oxidoreductase activity"/>
    <property type="evidence" value="ECO:0007669"/>
    <property type="project" value="InterPro"/>
</dbReference>
<dbReference type="CDD" id="cd01045">
    <property type="entry name" value="Ferritin_like_AB"/>
    <property type="match status" value="1"/>
</dbReference>
<gene>
    <name evidence="2" type="ordered locus">Gura_0941</name>
</gene>
<dbReference type="SUPFAM" id="SSF47240">
    <property type="entry name" value="Ferritin-like"/>
    <property type="match status" value="1"/>
</dbReference>
<dbReference type="HOGENOM" id="CLU_1701739_0_0_7"/>
<name>A5GB91_GEOUR</name>
<sequence>MSDNKKEVLDALMRAMEIEKETFDFYTGAEQKTFNPGGKRIFKWLAKSEEQHYLKLSELYTSLDESGRWVFYGGSTITLEPETEGTHVGFETSNLEALQIAMDIEKKGIAYFDELLQKTVDPDGRMMLQTLRDEEAEHLRVITEKYQGIKGGK</sequence>
<dbReference type="Gene3D" id="1.20.1260.10">
    <property type="match status" value="1"/>
</dbReference>
<evidence type="ECO:0000259" key="1">
    <source>
        <dbReference type="Pfam" id="PF02915"/>
    </source>
</evidence>
<feature type="domain" description="Rubrerythrin diiron-binding" evidence="1">
    <location>
        <begin position="10"/>
        <end position="141"/>
    </location>
</feature>
<evidence type="ECO:0000313" key="3">
    <source>
        <dbReference type="Proteomes" id="UP000006695"/>
    </source>
</evidence>
<reference evidence="2 3" key="1">
    <citation type="submission" date="2007-05" db="EMBL/GenBank/DDBJ databases">
        <title>Complete sequence of Geobacter uraniireducens Rf4.</title>
        <authorList>
            <consortium name="US DOE Joint Genome Institute"/>
            <person name="Copeland A."/>
            <person name="Lucas S."/>
            <person name="Lapidus A."/>
            <person name="Barry K."/>
            <person name="Detter J.C."/>
            <person name="Glavina del Rio T."/>
            <person name="Hammon N."/>
            <person name="Israni S."/>
            <person name="Dalin E."/>
            <person name="Tice H."/>
            <person name="Pitluck S."/>
            <person name="Chertkov O."/>
            <person name="Brettin T."/>
            <person name="Bruce D."/>
            <person name="Han C."/>
            <person name="Schmutz J."/>
            <person name="Larimer F."/>
            <person name="Land M."/>
            <person name="Hauser L."/>
            <person name="Kyrpides N."/>
            <person name="Mikhailova N."/>
            <person name="Shelobolina E."/>
            <person name="Aklujkar M."/>
            <person name="Lovley D."/>
            <person name="Richardson P."/>
        </authorList>
    </citation>
    <scope>NUCLEOTIDE SEQUENCE [LARGE SCALE GENOMIC DNA]</scope>
    <source>
        <strain evidence="2 3">Rf4</strain>
    </source>
</reference>
<dbReference type="KEGG" id="gur:Gura_0941"/>
<dbReference type="Pfam" id="PF02915">
    <property type="entry name" value="Rubrerythrin"/>
    <property type="match status" value="1"/>
</dbReference>
<dbReference type="Proteomes" id="UP000006695">
    <property type="component" value="Chromosome"/>
</dbReference>
<organism evidence="2 3">
    <name type="scientific">Geotalea uraniireducens (strain Rf4)</name>
    <name type="common">Geobacter uraniireducens</name>
    <dbReference type="NCBI Taxonomy" id="351605"/>
    <lineage>
        <taxon>Bacteria</taxon>
        <taxon>Pseudomonadati</taxon>
        <taxon>Thermodesulfobacteriota</taxon>
        <taxon>Desulfuromonadia</taxon>
        <taxon>Geobacterales</taxon>
        <taxon>Geobacteraceae</taxon>
        <taxon>Geotalea</taxon>
    </lineage>
</organism>
<dbReference type="PANTHER" id="PTHR33531">
    <property type="entry name" value="RUBRERYTHRIN SUBFAMILY"/>
    <property type="match status" value="1"/>
</dbReference>
<dbReference type="STRING" id="351605.Gura_0941"/>
<dbReference type="PANTHER" id="PTHR33531:SF7">
    <property type="entry name" value="HYPOTHETICAL MEMBRANE PROTEIN, CONSERVED"/>
    <property type="match status" value="1"/>
</dbReference>
<dbReference type="EMBL" id="CP000698">
    <property type="protein sequence ID" value="ABQ25147.1"/>
    <property type="molecule type" value="Genomic_DNA"/>
</dbReference>
<proteinExistence type="predicted"/>
<dbReference type="InterPro" id="IPR012347">
    <property type="entry name" value="Ferritin-like"/>
</dbReference>